<dbReference type="EMBL" id="VUJV01000001">
    <property type="protein sequence ID" value="KAA1421972.1"/>
    <property type="molecule type" value="Genomic_DNA"/>
</dbReference>
<sequence>MVAMSTELIAGPWTYADLEDLPDDGRRYEIIDGLLIVNASPIPDHQGIVLSLSMLLRDAAPADVRVLPAPMDVVLADDTVVEPDVLVARRSDFGPKNLPGPPLLAVEVLSPSTRVIDLNLKKERFERAGIPSYWIVDPADLHFTAFELVDGHYVEVADLADGDQWEATLPFPVTVVPAELRY</sequence>
<feature type="domain" description="Putative restriction endonuclease" evidence="1">
    <location>
        <begin position="17"/>
        <end position="172"/>
    </location>
</feature>
<gene>
    <name evidence="2" type="ORF">F0U44_06855</name>
</gene>
<keyword evidence="2" id="KW-0540">Nuclease</keyword>
<dbReference type="InterPro" id="IPR008538">
    <property type="entry name" value="Uma2"/>
</dbReference>
<name>A0A5B1LMR7_9ACTN</name>
<protein>
    <submittedName>
        <fullName evidence="2">Uma2 family endonuclease</fullName>
    </submittedName>
</protein>
<dbReference type="PANTHER" id="PTHR34107">
    <property type="entry name" value="SLL0198 PROTEIN-RELATED"/>
    <property type="match status" value="1"/>
</dbReference>
<evidence type="ECO:0000313" key="2">
    <source>
        <dbReference type="EMBL" id="KAA1421972.1"/>
    </source>
</evidence>
<dbReference type="CDD" id="cd06260">
    <property type="entry name" value="DUF820-like"/>
    <property type="match status" value="1"/>
</dbReference>
<dbReference type="SUPFAM" id="SSF52980">
    <property type="entry name" value="Restriction endonuclease-like"/>
    <property type="match status" value="1"/>
</dbReference>
<dbReference type="PANTHER" id="PTHR34107:SF4">
    <property type="entry name" value="SLL1222 PROTEIN"/>
    <property type="match status" value="1"/>
</dbReference>
<dbReference type="Gene3D" id="3.90.1570.10">
    <property type="entry name" value="tt1808, chain A"/>
    <property type="match status" value="1"/>
</dbReference>
<comment type="caution">
    <text evidence="2">The sequence shown here is derived from an EMBL/GenBank/DDBJ whole genome shotgun (WGS) entry which is preliminary data.</text>
</comment>
<dbReference type="InterPro" id="IPR011335">
    <property type="entry name" value="Restrct_endonuc-II-like"/>
</dbReference>
<evidence type="ECO:0000259" key="1">
    <source>
        <dbReference type="Pfam" id="PF05685"/>
    </source>
</evidence>
<dbReference type="Proteomes" id="UP000325003">
    <property type="component" value="Unassembled WGS sequence"/>
</dbReference>
<reference evidence="2 3" key="2">
    <citation type="submission" date="2019-09" db="EMBL/GenBank/DDBJ databases">
        <authorList>
            <person name="Jin C."/>
        </authorList>
    </citation>
    <scope>NUCLEOTIDE SEQUENCE [LARGE SCALE GENOMIC DNA]</scope>
    <source>
        <strain evidence="2 3">BN130099</strain>
    </source>
</reference>
<keyword evidence="2" id="KW-0255">Endonuclease</keyword>
<dbReference type="AlphaFoldDB" id="A0A5B1LMR7"/>
<keyword evidence="3" id="KW-1185">Reference proteome</keyword>
<proteinExistence type="predicted"/>
<evidence type="ECO:0000313" key="3">
    <source>
        <dbReference type="Proteomes" id="UP000325003"/>
    </source>
</evidence>
<keyword evidence="2" id="KW-0378">Hydrolase</keyword>
<dbReference type="GO" id="GO:0004519">
    <property type="term" value="F:endonuclease activity"/>
    <property type="evidence" value="ECO:0007669"/>
    <property type="project" value="UniProtKB-KW"/>
</dbReference>
<reference evidence="2 3" key="1">
    <citation type="submission" date="2019-09" db="EMBL/GenBank/DDBJ databases">
        <title>Nocardioides panacisoli sp. nov., isolated from the soil of a ginseng field.</title>
        <authorList>
            <person name="Cho C."/>
        </authorList>
    </citation>
    <scope>NUCLEOTIDE SEQUENCE [LARGE SCALE GENOMIC DNA]</scope>
    <source>
        <strain evidence="2 3">BN130099</strain>
    </source>
</reference>
<dbReference type="InterPro" id="IPR012296">
    <property type="entry name" value="Nuclease_put_TT1808"/>
</dbReference>
<organism evidence="2 3">
    <name type="scientific">Nocardioides humilatus</name>
    <dbReference type="NCBI Taxonomy" id="2607660"/>
    <lineage>
        <taxon>Bacteria</taxon>
        <taxon>Bacillati</taxon>
        <taxon>Actinomycetota</taxon>
        <taxon>Actinomycetes</taxon>
        <taxon>Propionibacteriales</taxon>
        <taxon>Nocardioidaceae</taxon>
        <taxon>Nocardioides</taxon>
    </lineage>
</organism>
<dbReference type="Pfam" id="PF05685">
    <property type="entry name" value="Uma2"/>
    <property type="match status" value="1"/>
</dbReference>
<accession>A0A5B1LMR7</accession>